<evidence type="ECO:0000313" key="1">
    <source>
        <dbReference type="EMBL" id="MBX45029.1"/>
    </source>
</evidence>
<sequence length="56" mass="6617">MRHDKHYNNAITCFHHNQNILGKDSFLLWTVYFSPGHSVLFHNIVTSWNNEIGQAY</sequence>
<name>A0A2P2NRB3_RHIMU</name>
<organism evidence="1">
    <name type="scientific">Rhizophora mucronata</name>
    <name type="common">Asiatic mangrove</name>
    <dbReference type="NCBI Taxonomy" id="61149"/>
    <lineage>
        <taxon>Eukaryota</taxon>
        <taxon>Viridiplantae</taxon>
        <taxon>Streptophyta</taxon>
        <taxon>Embryophyta</taxon>
        <taxon>Tracheophyta</taxon>
        <taxon>Spermatophyta</taxon>
        <taxon>Magnoliopsida</taxon>
        <taxon>eudicotyledons</taxon>
        <taxon>Gunneridae</taxon>
        <taxon>Pentapetalae</taxon>
        <taxon>rosids</taxon>
        <taxon>fabids</taxon>
        <taxon>Malpighiales</taxon>
        <taxon>Rhizophoraceae</taxon>
        <taxon>Rhizophora</taxon>
    </lineage>
</organism>
<accession>A0A2P2NRB3</accession>
<reference evidence="1" key="1">
    <citation type="submission" date="2018-02" db="EMBL/GenBank/DDBJ databases">
        <title>Rhizophora mucronata_Transcriptome.</title>
        <authorList>
            <person name="Meera S.P."/>
            <person name="Sreeshan A."/>
            <person name="Augustine A."/>
        </authorList>
    </citation>
    <scope>NUCLEOTIDE SEQUENCE</scope>
    <source>
        <tissue evidence="1">Leaf</tissue>
    </source>
</reference>
<dbReference type="AlphaFoldDB" id="A0A2P2NRB3"/>
<dbReference type="EMBL" id="GGEC01064545">
    <property type="protein sequence ID" value="MBX45029.1"/>
    <property type="molecule type" value="Transcribed_RNA"/>
</dbReference>
<protein>
    <submittedName>
        <fullName evidence="1">Uncharacterized protein</fullName>
    </submittedName>
</protein>
<proteinExistence type="predicted"/>